<gene>
    <name evidence="1" type="ORF">METZ01_LOCUS406221</name>
</gene>
<dbReference type="GO" id="GO:0005737">
    <property type="term" value="C:cytoplasm"/>
    <property type="evidence" value="ECO:0007669"/>
    <property type="project" value="InterPro"/>
</dbReference>
<dbReference type="InterPro" id="IPR003732">
    <property type="entry name" value="Daa-tRNA_deacyls_DTD"/>
</dbReference>
<organism evidence="1">
    <name type="scientific">marine metagenome</name>
    <dbReference type="NCBI Taxonomy" id="408172"/>
    <lineage>
        <taxon>unclassified sequences</taxon>
        <taxon>metagenomes</taxon>
        <taxon>ecological metagenomes</taxon>
    </lineage>
</organism>
<name>A0A382W3L5_9ZZZZ</name>
<dbReference type="Gene3D" id="3.50.80.10">
    <property type="entry name" value="D-tyrosyl-tRNA(Tyr) deacylase"/>
    <property type="match status" value="1"/>
</dbReference>
<evidence type="ECO:0000313" key="1">
    <source>
        <dbReference type="EMBL" id="SVD53367.1"/>
    </source>
</evidence>
<protein>
    <recommendedName>
        <fullName evidence="2">D-tyrosyl-tRNA(Tyr) deacylase</fullName>
    </recommendedName>
</protein>
<dbReference type="GO" id="GO:0051499">
    <property type="term" value="F:D-aminoacyl-tRNA deacylase activity"/>
    <property type="evidence" value="ECO:0007669"/>
    <property type="project" value="InterPro"/>
</dbReference>
<feature type="non-terminal residue" evidence="1">
    <location>
        <position position="48"/>
    </location>
</feature>
<accession>A0A382W3L5</accession>
<proteinExistence type="predicted"/>
<dbReference type="SUPFAM" id="SSF69500">
    <property type="entry name" value="DTD-like"/>
    <property type="match status" value="1"/>
</dbReference>
<dbReference type="EMBL" id="UINC01156766">
    <property type="protein sequence ID" value="SVD53367.1"/>
    <property type="molecule type" value="Genomic_DNA"/>
</dbReference>
<dbReference type="InterPro" id="IPR023509">
    <property type="entry name" value="DTD-like_sf"/>
</dbReference>
<dbReference type="Pfam" id="PF02580">
    <property type="entry name" value="Tyr_Deacylase"/>
    <property type="match status" value="1"/>
</dbReference>
<feature type="non-terminal residue" evidence="1">
    <location>
        <position position="1"/>
    </location>
</feature>
<sequence>VEDRITGEIDSGLVILLGVTQGDTESDADFLADRIAGFRVFNDDKGKM</sequence>
<evidence type="ECO:0008006" key="2">
    <source>
        <dbReference type="Google" id="ProtNLM"/>
    </source>
</evidence>
<reference evidence="1" key="1">
    <citation type="submission" date="2018-05" db="EMBL/GenBank/DDBJ databases">
        <authorList>
            <person name="Lanie J.A."/>
            <person name="Ng W.-L."/>
            <person name="Kazmierczak K.M."/>
            <person name="Andrzejewski T.M."/>
            <person name="Davidsen T.M."/>
            <person name="Wayne K.J."/>
            <person name="Tettelin H."/>
            <person name="Glass J.I."/>
            <person name="Rusch D."/>
            <person name="Podicherti R."/>
            <person name="Tsui H.-C.T."/>
            <person name="Winkler M.E."/>
        </authorList>
    </citation>
    <scope>NUCLEOTIDE SEQUENCE</scope>
</reference>
<dbReference type="AlphaFoldDB" id="A0A382W3L5"/>